<name>A0ABT6WE95_9ACTN</name>
<dbReference type="RefSeq" id="WP_282757534.1">
    <property type="nucleotide sequence ID" value="NZ_JASCTH010000003.1"/>
</dbReference>
<comment type="caution">
    <text evidence="1">The sequence shown here is derived from an EMBL/GenBank/DDBJ whole genome shotgun (WGS) entry which is preliminary data.</text>
</comment>
<dbReference type="EMBL" id="JASCTH010000003">
    <property type="protein sequence ID" value="MDI6098054.1"/>
    <property type="molecule type" value="Genomic_DNA"/>
</dbReference>
<evidence type="ECO:0000313" key="1">
    <source>
        <dbReference type="EMBL" id="MDI6098054.1"/>
    </source>
</evidence>
<proteinExistence type="predicted"/>
<dbReference type="Proteomes" id="UP001241758">
    <property type="component" value="Unassembled WGS sequence"/>
</dbReference>
<accession>A0ABT6WE95</accession>
<organism evidence="1 2">
    <name type="scientific">Actinoplanes sandaracinus</name>
    <dbReference type="NCBI Taxonomy" id="3045177"/>
    <lineage>
        <taxon>Bacteria</taxon>
        <taxon>Bacillati</taxon>
        <taxon>Actinomycetota</taxon>
        <taxon>Actinomycetes</taxon>
        <taxon>Micromonosporales</taxon>
        <taxon>Micromonosporaceae</taxon>
        <taxon>Actinoplanes</taxon>
    </lineage>
</organism>
<keyword evidence="2" id="KW-1185">Reference proteome</keyword>
<sequence>MIPFNDPGTHAHLARHRIDAMLRDAEDHRLVRRSETERPRRRIRWPRLFRAGRTARRQPLAS</sequence>
<protein>
    <submittedName>
        <fullName evidence="1">Uncharacterized protein</fullName>
    </submittedName>
</protein>
<evidence type="ECO:0000313" key="2">
    <source>
        <dbReference type="Proteomes" id="UP001241758"/>
    </source>
</evidence>
<reference evidence="1 2" key="1">
    <citation type="submission" date="2023-05" db="EMBL/GenBank/DDBJ databases">
        <title>Actinoplanes sp. NEAU-A12 genome sequencing.</title>
        <authorList>
            <person name="Wang Z.-S."/>
        </authorList>
    </citation>
    <scope>NUCLEOTIDE SEQUENCE [LARGE SCALE GENOMIC DNA]</scope>
    <source>
        <strain evidence="1 2">NEAU-A12</strain>
    </source>
</reference>
<gene>
    <name evidence="1" type="ORF">QLQ12_05490</name>
</gene>